<evidence type="ECO:0000313" key="2">
    <source>
        <dbReference type="Proteomes" id="UP000694925"/>
    </source>
</evidence>
<feature type="region of interest" description="Disordered" evidence="1">
    <location>
        <begin position="1"/>
        <end position="25"/>
    </location>
</feature>
<feature type="non-terminal residue" evidence="3">
    <location>
        <position position="226"/>
    </location>
</feature>
<protein>
    <submittedName>
        <fullName evidence="3">Uncharacterized protein LOC113465006</fullName>
    </submittedName>
</protein>
<dbReference type="GeneID" id="113465006"/>
<dbReference type="PANTHER" id="PTHR37162">
    <property type="entry name" value="HAT FAMILY DIMERISATION DOMAINCONTAINING PROTEIN-RELATED"/>
    <property type="match status" value="1"/>
</dbReference>
<dbReference type="Proteomes" id="UP000694925">
    <property type="component" value="Unplaced"/>
</dbReference>
<feature type="compositionally biased region" description="Basic and acidic residues" evidence="1">
    <location>
        <begin position="1"/>
        <end position="10"/>
    </location>
</feature>
<dbReference type="AlphaFoldDB" id="A0AAJ7S9R5"/>
<gene>
    <name evidence="3" type="primary">LOC113465006</name>
</gene>
<keyword evidence="2" id="KW-1185">Reference proteome</keyword>
<proteinExistence type="predicted"/>
<evidence type="ECO:0000256" key="1">
    <source>
        <dbReference type="SAM" id="MobiDB-lite"/>
    </source>
</evidence>
<organism evidence="2 3">
    <name type="scientific">Ceratina calcarata</name>
    <dbReference type="NCBI Taxonomy" id="156304"/>
    <lineage>
        <taxon>Eukaryota</taxon>
        <taxon>Metazoa</taxon>
        <taxon>Ecdysozoa</taxon>
        <taxon>Arthropoda</taxon>
        <taxon>Hexapoda</taxon>
        <taxon>Insecta</taxon>
        <taxon>Pterygota</taxon>
        <taxon>Neoptera</taxon>
        <taxon>Endopterygota</taxon>
        <taxon>Hymenoptera</taxon>
        <taxon>Apocrita</taxon>
        <taxon>Aculeata</taxon>
        <taxon>Apoidea</taxon>
        <taxon>Anthophila</taxon>
        <taxon>Apidae</taxon>
        <taxon>Ceratina</taxon>
        <taxon>Zadontomerus</taxon>
    </lineage>
</organism>
<evidence type="ECO:0000313" key="3">
    <source>
        <dbReference type="RefSeq" id="XP_026673906.1"/>
    </source>
</evidence>
<dbReference type="PANTHER" id="PTHR37162:SF1">
    <property type="entry name" value="BED-TYPE DOMAIN-CONTAINING PROTEIN"/>
    <property type="match status" value="1"/>
</dbReference>
<reference evidence="3" key="1">
    <citation type="submission" date="2025-08" db="UniProtKB">
        <authorList>
            <consortium name="RefSeq"/>
        </authorList>
    </citation>
    <scope>IDENTIFICATION</scope>
    <source>
        <tissue evidence="3">Whole body</tissue>
    </source>
</reference>
<name>A0AAJ7S9R5_9HYME</name>
<sequence>MAESSGHESSDSVMNPPPSKKVARTKRFSDSWLTEPDFSSWLQKCDGNPLKAFCTVCRKKLQCGKADLRRHATGQSHITMLNKTQGLTDIDSAAWLASASLGDRVRRAEIMYVLNIIEHSRSFRSYEHQMRMEQRALDSIDVLNNMKLKSTKIRAITNNVINEAIVSNVSEILRNTLFSILVDESTDVSGYKNLCILARYTYEGAIHTYLLDDLRLREGNAEYLYD</sequence>
<accession>A0AAJ7S9R5</accession>
<dbReference type="KEGG" id="ccal:113465006"/>
<dbReference type="RefSeq" id="XP_026673906.1">
    <property type="nucleotide sequence ID" value="XM_026818105.1"/>
</dbReference>